<keyword evidence="5" id="KW-1185">Reference proteome</keyword>
<organism evidence="4 5">
    <name type="scientific">Streptomyces spongiae</name>
    <dbReference type="NCBI Taxonomy" id="565072"/>
    <lineage>
        <taxon>Bacteria</taxon>
        <taxon>Bacillati</taxon>
        <taxon>Actinomycetota</taxon>
        <taxon>Actinomycetes</taxon>
        <taxon>Kitasatosporales</taxon>
        <taxon>Streptomycetaceae</taxon>
        <taxon>Streptomyces</taxon>
    </lineage>
</organism>
<feature type="compositionally biased region" description="Polar residues" evidence="2">
    <location>
        <begin position="264"/>
        <end position="273"/>
    </location>
</feature>
<dbReference type="AlphaFoldDB" id="A0A5N8XGS2"/>
<dbReference type="PANTHER" id="PTHR48090:SF7">
    <property type="entry name" value="RFBJ PROTEIN"/>
    <property type="match status" value="1"/>
</dbReference>
<dbReference type="InterPro" id="IPR029044">
    <property type="entry name" value="Nucleotide-diphossugar_trans"/>
</dbReference>
<proteinExistence type="inferred from homology"/>
<comment type="similarity">
    <text evidence="1">Belongs to the glycosyltransferase 2 family.</text>
</comment>
<dbReference type="InterPro" id="IPR050256">
    <property type="entry name" value="Glycosyltransferase_2"/>
</dbReference>
<comment type="caution">
    <text evidence="4">The sequence shown here is derived from an EMBL/GenBank/DDBJ whole genome shotgun (WGS) entry which is preliminary data.</text>
</comment>
<dbReference type="CDD" id="cd04179">
    <property type="entry name" value="DPM_DPG-synthase_like"/>
    <property type="match status" value="1"/>
</dbReference>
<protein>
    <submittedName>
        <fullName evidence="4">Glycosyltransferase family 2 protein</fullName>
    </submittedName>
</protein>
<dbReference type="Pfam" id="PF00535">
    <property type="entry name" value="Glycos_transf_2"/>
    <property type="match status" value="1"/>
</dbReference>
<keyword evidence="4" id="KW-0808">Transferase</keyword>
<feature type="compositionally biased region" description="Pro residues" evidence="2">
    <location>
        <begin position="252"/>
        <end position="262"/>
    </location>
</feature>
<feature type="region of interest" description="Disordered" evidence="2">
    <location>
        <begin position="228"/>
        <end position="273"/>
    </location>
</feature>
<sequence length="273" mass="30022">MRTLSVVIPAYNEASNLPDVITSIPLEELAAEGWGAEVVVVDNASTDGTAAVARSLGVRVVHQPEKGYGNAYMAGFGAATGDVIATGDADCTYPFDALPRLLRTLVEQDVEFMTTDRLRRENRHAMKPSHTAANHALSALSRRLFRNGLRDSQSGMWIFRRHVWDGLDVRSGGMAFSQEIKNAATLAGYRYAEIPIEYRPRKGEVKLNALPDGAANFRQLFEHRFRRPAPLVPGPRNEQPQADAAEVGEPDQPGPSTQPPTQPNRQTDQYETV</sequence>
<reference evidence="4 5" key="1">
    <citation type="submission" date="2019-07" db="EMBL/GenBank/DDBJ databases">
        <title>New species of Amycolatopsis and Streptomyces.</title>
        <authorList>
            <person name="Duangmal K."/>
            <person name="Teo W.F.A."/>
            <person name="Lipun K."/>
        </authorList>
    </citation>
    <scope>NUCLEOTIDE SEQUENCE [LARGE SCALE GENOMIC DNA]</scope>
    <source>
        <strain evidence="4 5">NBRC 106415</strain>
    </source>
</reference>
<dbReference type="RefSeq" id="WP_322724637.1">
    <property type="nucleotide sequence ID" value="NZ_VJZC01000097.1"/>
</dbReference>
<dbReference type="InterPro" id="IPR001173">
    <property type="entry name" value="Glyco_trans_2-like"/>
</dbReference>
<dbReference type="Proteomes" id="UP000400924">
    <property type="component" value="Unassembled WGS sequence"/>
</dbReference>
<dbReference type="Gene3D" id="3.90.550.10">
    <property type="entry name" value="Spore Coat Polysaccharide Biosynthesis Protein SpsA, Chain A"/>
    <property type="match status" value="1"/>
</dbReference>
<feature type="domain" description="Glycosyltransferase 2-like" evidence="3">
    <location>
        <begin position="5"/>
        <end position="163"/>
    </location>
</feature>
<evidence type="ECO:0000256" key="2">
    <source>
        <dbReference type="SAM" id="MobiDB-lite"/>
    </source>
</evidence>
<dbReference type="EMBL" id="VJZC01000097">
    <property type="protein sequence ID" value="MPY58703.1"/>
    <property type="molecule type" value="Genomic_DNA"/>
</dbReference>
<dbReference type="GO" id="GO:0016740">
    <property type="term" value="F:transferase activity"/>
    <property type="evidence" value="ECO:0007669"/>
    <property type="project" value="UniProtKB-KW"/>
</dbReference>
<accession>A0A5N8XGS2</accession>
<evidence type="ECO:0000313" key="4">
    <source>
        <dbReference type="EMBL" id="MPY58703.1"/>
    </source>
</evidence>
<gene>
    <name evidence="4" type="ORF">FNH08_16495</name>
</gene>
<name>A0A5N8XGS2_9ACTN</name>
<dbReference type="SUPFAM" id="SSF53448">
    <property type="entry name" value="Nucleotide-diphospho-sugar transferases"/>
    <property type="match status" value="1"/>
</dbReference>
<evidence type="ECO:0000313" key="5">
    <source>
        <dbReference type="Proteomes" id="UP000400924"/>
    </source>
</evidence>
<evidence type="ECO:0000256" key="1">
    <source>
        <dbReference type="ARBA" id="ARBA00006739"/>
    </source>
</evidence>
<evidence type="ECO:0000259" key="3">
    <source>
        <dbReference type="Pfam" id="PF00535"/>
    </source>
</evidence>
<dbReference type="PANTHER" id="PTHR48090">
    <property type="entry name" value="UNDECAPRENYL-PHOSPHATE 4-DEOXY-4-FORMAMIDO-L-ARABINOSE TRANSFERASE-RELATED"/>
    <property type="match status" value="1"/>
</dbReference>